<evidence type="ECO:0000313" key="4">
    <source>
        <dbReference type="Proteomes" id="UP000460272"/>
    </source>
</evidence>
<protein>
    <submittedName>
        <fullName evidence="3">Uncharacterized protein</fullName>
    </submittedName>
</protein>
<name>A0A6P2C699_9ACTN</name>
<evidence type="ECO:0000256" key="2">
    <source>
        <dbReference type="SAM" id="Phobius"/>
    </source>
</evidence>
<keyword evidence="4" id="KW-1185">Reference proteome</keyword>
<dbReference type="EMBL" id="RPFW01000001">
    <property type="protein sequence ID" value="TVZ06700.1"/>
    <property type="molecule type" value="Genomic_DNA"/>
</dbReference>
<keyword evidence="2" id="KW-1133">Transmembrane helix</keyword>
<keyword evidence="2" id="KW-0812">Transmembrane</keyword>
<dbReference type="Proteomes" id="UP000460272">
    <property type="component" value="Unassembled WGS sequence"/>
</dbReference>
<sequence length="361" mass="38036">MRTENDLMAALRTLEPADPDEAAVLRGVRRRIARRRILLAGGLTGVTGVAATVTAVAVLAGSAPGPGSAAGGQHPRVTPAASGPQPSTSQTVTGKARTAAYIVRHAAAAEAAAARMIQVTRNGAGVSYLSVATQQELFVSSRRIPGGRPLMATAESISGETYTSTEVDYKDRAYNVVSASTRDASPWGAKGIVIGSWLPGVTASDPASAYNDALRKGIIKVVGYRKLHGRQTILIRIDYRKAYDSAIKPHPCITGQDGACLPPRPAGCKLPPPGVNEVWLDASTFLEVQEATLAAKTVMYTVDKPGIQWACYTVTGWSTDATSVDWLPPTRQNLALLNLKPPAGFAQVSSQQMAQYLGPYS</sequence>
<evidence type="ECO:0000313" key="3">
    <source>
        <dbReference type="EMBL" id="TVZ06700.1"/>
    </source>
</evidence>
<gene>
    <name evidence="3" type="ORF">EAS64_04835</name>
</gene>
<reference evidence="3 4" key="1">
    <citation type="submission" date="2018-11" db="EMBL/GenBank/DDBJ databases">
        <title>Trebonia kvetii gen.nov., sp.nov., a novel acidophilic actinobacterium, and proposal of the new actinobacterial family Treboniaceae fam. nov.</title>
        <authorList>
            <person name="Rapoport D."/>
            <person name="Sagova-Mareckova M."/>
            <person name="Sedlacek I."/>
            <person name="Provaznik J."/>
            <person name="Kralova S."/>
            <person name="Pavlinic D."/>
            <person name="Benes V."/>
            <person name="Kopecky J."/>
        </authorList>
    </citation>
    <scope>NUCLEOTIDE SEQUENCE [LARGE SCALE GENOMIC DNA]</scope>
    <source>
        <strain evidence="3 4">15Tr583</strain>
    </source>
</reference>
<organism evidence="3 4">
    <name type="scientific">Trebonia kvetii</name>
    <dbReference type="NCBI Taxonomy" id="2480626"/>
    <lineage>
        <taxon>Bacteria</taxon>
        <taxon>Bacillati</taxon>
        <taxon>Actinomycetota</taxon>
        <taxon>Actinomycetes</taxon>
        <taxon>Streptosporangiales</taxon>
        <taxon>Treboniaceae</taxon>
        <taxon>Trebonia</taxon>
    </lineage>
</organism>
<dbReference type="AlphaFoldDB" id="A0A6P2C699"/>
<feature type="transmembrane region" description="Helical" evidence="2">
    <location>
        <begin position="37"/>
        <end position="60"/>
    </location>
</feature>
<accession>A0A6P2C699</accession>
<comment type="caution">
    <text evidence="3">The sequence shown here is derived from an EMBL/GenBank/DDBJ whole genome shotgun (WGS) entry which is preliminary data.</text>
</comment>
<dbReference type="RefSeq" id="WP_145851453.1">
    <property type="nucleotide sequence ID" value="NZ_RPFW01000001.1"/>
</dbReference>
<keyword evidence="2" id="KW-0472">Membrane</keyword>
<evidence type="ECO:0000256" key="1">
    <source>
        <dbReference type="SAM" id="MobiDB-lite"/>
    </source>
</evidence>
<proteinExistence type="predicted"/>
<feature type="region of interest" description="Disordered" evidence="1">
    <location>
        <begin position="64"/>
        <end position="92"/>
    </location>
</feature>